<proteinExistence type="predicted"/>
<evidence type="ECO:0000256" key="1">
    <source>
        <dbReference type="SAM" id="MobiDB-lite"/>
    </source>
</evidence>
<dbReference type="AlphaFoldDB" id="A0A9W8JUT8"/>
<dbReference type="Proteomes" id="UP001148786">
    <property type="component" value="Unassembled WGS sequence"/>
</dbReference>
<feature type="region of interest" description="Disordered" evidence="1">
    <location>
        <begin position="79"/>
        <end position="105"/>
    </location>
</feature>
<protein>
    <submittedName>
        <fullName evidence="2">Uncharacterized protein</fullName>
    </submittedName>
</protein>
<dbReference type="EMBL" id="JANKHO010001152">
    <property type="protein sequence ID" value="KAJ3503360.1"/>
    <property type="molecule type" value="Genomic_DNA"/>
</dbReference>
<sequence length="237" mass="26058">MRTTSPWVAAPTNTTTRFFGNSLLTSPESPTPPSWPPPPTLLGPQQPLNAGKRRLKVRRKGAMLHQGRRSAKATHIIAGCLDPRGPPSSRLPLKSSADRARPAASQPLLKNTAATSFMCLTTPSSDVEACTFTQPKYTPRSFVPGPLGCTPATTSSSTGSLNMNPRLMRNCDNIDSGVWAFHRLWLGPATVYNSHRDFANLLSHSPWPPQPTHQYPLHLLDPQHRRHVFTRLDPPQP</sequence>
<feature type="compositionally biased region" description="Polar residues" evidence="1">
    <location>
        <begin position="1"/>
        <end position="19"/>
    </location>
</feature>
<reference evidence="2" key="1">
    <citation type="submission" date="2022-07" db="EMBL/GenBank/DDBJ databases">
        <title>Genome Sequence of Agrocybe chaxingu.</title>
        <authorList>
            <person name="Buettner E."/>
        </authorList>
    </citation>
    <scope>NUCLEOTIDE SEQUENCE</scope>
    <source>
        <strain evidence="2">MP-N11</strain>
    </source>
</reference>
<feature type="region of interest" description="Disordered" evidence="1">
    <location>
        <begin position="1"/>
        <end position="50"/>
    </location>
</feature>
<evidence type="ECO:0000313" key="3">
    <source>
        <dbReference type="Proteomes" id="UP001148786"/>
    </source>
</evidence>
<evidence type="ECO:0000313" key="2">
    <source>
        <dbReference type="EMBL" id="KAJ3503360.1"/>
    </source>
</evidence>
<name>A0A9W8JUT8_9AGAR</name>
<gene>
    <name evidence="2" type="ORF">NLJ89_g8473</name>
</gene>
<feature type="compositionally biased region" description="Pro residues" evidence="1">
    <location>
        <begin position="29"/>
        <end position="41"/>
    </location>
</feature>
<comment type="caution">
    <text evidence="2">The sequence shown here is derived from an EMBL/GenBank/DDBJ whole genome shotgun (WGS) entry which is preliminary data.</text>
</comment>
<keyword evidence="3" id="KW-1185">Reference proteome</keyword>
<organism evidence="2 3">
    <name type="scientific">Agrocybe chaxingu</name>
    <dbReference type="NCBI Taxonomy" id="84603"/>
    <lineage>
        <taxon>Eukaryota</taxon>
        <taxon>Fungi</taxon>
        <taxon>Dikarya</taxon>
        <taxon>Basidiomycota</taxon>
        <taxon>Agaricomycotina</taxon>
        <taxon>Agaricomycetes</taxon>
        <taxon>Agaricomycetidae</taxon>
        <taxon>Agaricales</taxon>
        <taxon>Agaricineae</taxon>
        <taxon>Strophariaceae</taxon>
        <taxon>Agrocybe</taxon>
    </lineage>
</organism>
<accession>A0A9W8JUT8</accession>